<dbReference type="Proteomes" id="UP000467841">
    <property type="component" value="Unassembled WGS sequence"/>
</dbReference>
<dbReference type="EMBL" id="CACVBM020001928">
    <property type="protein sequence ID" value="CAA7062208.1"/>
    <property type="molecule type" value="Genomic_DNA"/>
</dbReference>
<feature type="coiled-coil region" evidence="1">
    <location>
        <begin position="40"/>
        <end position="67"/>
    </location>
</feature>
<keyword evidence="1" id="KW-0175">Coiled coil</keyword>
<evidence type="ECO:0000256" key="1">
    <source>
        <dbReference type="SAM" id="Coils"/>
    </source>
</evidence>
<proteinExistence type="predicted"/>
<feature type="region of interest" description="Disordered" evidence="2">
    <location>
        <begin position="72"/>
        <end position="107"/>
    </location>
</feature>
<evidence type="ECO:0000313" key="5">
    <source>
        <dbReference type="EMBL" id="CAA7062208.1"/>
    </source>
</evidence>
<organism evidence="4 6">
    <name type="scientific">Microthlaspi erraticum</name>
    <dbReference type="NCBI Taxonomy" id="1685480"/>
    <lineage>
        <taxon>Eukaryota</taxon>
        <taxon>Viridiplantae</taxon>
        <taxon>Streptophyta</taxon>
        <taxon>Embryophyta</taxon>
        <taxon>Tracheophyta</taxon>
        <taxon>Spermatophyta</taxon>
        <taxon>Magnoliopsida</taxon>
        <taxon>eudicotyledons</taxon>
        <taxon>Gunneridae</taxon>
        <taxon>Pentapetalae</taxon>
        <taxon>rosids</taxon>
        <taxon>malvids</taxon>
        <taxon>Brassicales</taxon>
        <taxon>Brassicaceae</taxon>
        <taxon>Coluteocarpeae</taxon>
        <taxon>Microthlaspi</taxon>
    </lineage>
</organism>
<keyword evidence="6" id="KW-1185">Reference proteome</keyword>
<evidence type="ECO:0000259" key="3">
    <source>
        <dbReference type="Pfam" id="PF03732"/>
    </source>
</evidence>
<dbReference type="AlphaFoldDB" id="A0A6D2KWJ9"/>
<dbReference type="PANTHER" id="PTHR33223:SF6">
    <property type="entry name" value="CCHC-TYPE DOMAIN-CONTAINING PROTEIN"/>
    <property type="match status" value="1"/>
</dbReference>
<reference evidence="4 6" key="1">
    <citation type="submission" date="2020-01" db="EMBL/GenBank/DDBJ databases">
        <authorList>
            <person name="Mishra B."/>
        </authorList>
    </citation>
    <scope>NUCLEOTIDE SEQUENCE [LARGE SCALE GENOMIC DNA]</scope>
</reference>
<gene>
    <name evidence="4" type="ORF">MERR_LOCUS48602</name>
    <name evidence="5" type="ORF">MERR_LOCUS49444</name>
</gene>
<evidence type="ECO:0000313" key="4">
    <source>
        <dbReference type="EMBL" id="CAA7061366.1"/>
    </source>
</evidence>
<feature type="compositionally biased region" description="Polar residues" evidence="2">
    <location>
        <begin position="320"/>
        <end position="331"/>
    </location>
</feature>
<feature type="domain" description="Retrotransposon gag" evidence="3">
    <location>
        <begin position="159"/>
        <end position="246"/>
    </location>
</feature>
<feature type="compositionally biased region" description="Low complexity" evidence="2">
    <location>
        <begin position="77"/>
        <end position="89"/>
    </location>
</feature>
<dbReference type="EMBL" id="CACVBM020001869">
    <property type="protein sequence ID" value="CAA7061366.1"/>
    <property type="molecule type" value="Genomic_DNA"/>
</dbReference>
<dbReference type="OrthoDB" id="1749511at2759"/>
<evidence type="ECO:0000313" key="6">
    <source>
        <dbReference type="Proteomes" id="UP000467841"/>
    </source>
</evidence>
<dbReference type="InterPro" id="IPR005162">
    <property type="entry name" value="Retrotrans_gag_dom"/>
</dbReference>
<accession>A0A6D2KWJ9</accession>
<dbReference type="Pfam" id="PF03732">
    <property type="entry name" value="Retrotrans_gag"/>
    <property type="match status" value="1"/>
</dbReference>
<protein>
    <recommendedName>
        <fullName evidence="3">Retrotransposon gag domain-containing protein</fullName>
    </recommendedName>
</protein>
<name>A0A6D2KWJ9_9BRAS</name>
<dbReference type="PANTHER" id="PTHR33223">
    <property type="entry name" value="CCHC-TYPE DOMAIN-CONTAINING PROTEIN"/>
    <property type="match status" value="1"/>
</dbReference>
<sequence length="341" mass="38938">MALRQVSPATSECGDFDGSSQVQLELDKIDRHMKAFREFQKQSEKDRAEANQKSAKMEQQMEAILAMLNKSTDQNHTPPATTPPYSATPIQVSPHLEPNRKNDSLGYRSGNLNLANRDTLLKKVELPIFSGKQPYVWIIEAERFFHIGGYTEEEKLDLVGLSLEGKVKKWYYWELQRNGFRSWSAFKDKLILRFSESIEEAPGKRLFRLKQNGSVDDYITEFEELSSLVPGLSDETLCHIFYNGLTTEMQEVIKMKEPQRLEHHISAVLRMESSAFCKAVSESTGYDSGARGKKRMNSQRALIPFEGRTTVIPPRAQGKENVQPTGQQRPNNAYPMQRSKK</sequence>
<evidence type="ECO:0000256" key="2">
    <source>
        <dbReference type="SAM" id="MobiDB-lite"/>
    </source>
</evidence>
<feature type="region of interest" description="Disordered" evidence="2">
    <location>
        <begin position="307"/>
        <end position="341"/>
    </location>
</feature>